<dbReference type="AlphaFoldDB" id="A0A2T7A585"/>
<proteinExistence type="predicted"/>
<comment type="caution">
    <text evidence="1">The sequence shown here is derived from an EMBL/GenBank/DDBJ whole genome shotgun (WGS) entry which is preliminary data.</text>
</comment>
<dbReference type="STRING" id="42251.A0A2T7A585"/>
<dbReference type="Proteomes" id="UP000244722">
    <property type="component" value="Unassembled WGS sequence"/>
</dbReference>
<organism evidence="1 2">
    <name type="scientific">Tuber borchii</name>
    <name type="common">White truffle</name>
    <dbReference type="NCBI Taxonomy" id="42251"/>
    <lineage>
        <taxon>Eukaryota</taxon>
        <taxon>Fungi</taxon>
        <taxon>Dikarya</taxon>
        <taxon>Ascomycota</taxon>
        <taxon>Pezizomycotina</taxon>
        <taxon>Pezizomycetes</taxon>
        <taxon>Pezizales</taxon>
        <taxon>Tuberaceae</taxon>
        <taxon>Tuber</taxon>
    </lineage>
</organism>
<reference evidence="1 2" key="1">
    <citation type="submission" date="2017-04" db="EMBL/GenBank/DDBJ databases">
        <title>Draft genome sequence of Tuber borchii Vittad., a whitish edible truffle.</title>
        <authorList>
            <consortium name="DOE Joint Genome Institute"/>
            <person name="Murat C."/>
            <person name="Kuo A."/>
            <person name="Barry K.W."/>
            <person name="Clum A."/>
            <person name="Dockter R.B."/>
            <person name="Fauchery L."/>
            <person name="Iotti M."/>
            <person name="Kohler A."/>
            <person name="Labutti K."/>
            <person name="Lindquist E.A."/>
            <person name="Lipzen A."/>
            <person name="Ohm R.A."/>
            <person name="Wang M."/>
            <person name="Grigoriev I.V."/>
            <person name="Zambonelli A."/>
            <person name="Martin F.M."/>
        </authorList>
    </citation>
    <scope>NUCLEOTIDE SEQUENCE [LARGE SCALE GENOMIC DNA]</scope>
    <source>
        <strain evidence="1 2">Tbo3840</strain>
    </source>
</reference>
<name>A0A2T7A585_TUBBO</name>
<evidence type="ECO:0000313" key="2">
    <source>
        <dbReference type="Proteomes" id="UP000244722"/>
    </source>
</evidence>
<accession>A0A2T7A585</accession>
<evidence type="ECO:0000313" key="1">
    <source>
        <dbReference type="EMBL" id="PUU82906.1"/>
    </source>
</evidence>
<feature type="non-terminal residue" evidence="1">
    <location>
        <position position="56"/>
    </location>
</feature>
<protein>
    <submittedName>
        <fullName evidence="1">Uncharacterized protein</fullName>
    </submittedName>
</protein>
<keyword evidence="2" id="KW-1185">Reference proteome</keyword>
<gene>
    <name evidence="1" type="ORF">B9Z19DRAFT_1073936</name>
</gene>
<sequence length="56" mass="6187">MTQAPGIGIGIVGKEGHRTSLTRDLSIEKFCHLTMLMRHGRNSYKAHAIEYAKASC</sequence>
<dbReference type="EMBL" id="NESQ01000020">
    <property type="protein sequence ID" value="PUU82906.1"/>
    <property type="molecule type" value="Genomic_DNA"/>
</dbReference>